<organism evidence="9 10">
    <name type="scientific">Neohortaea acidophila</name>
    <dbReference type="NCBI Taxonomy" id="245834"/>
    <lineage>
        <taxon>Eukaryota</taxon>
        <taxon>Fungi</taxon>
        <taxon>Dikarya</taxon>
        <taxon>Ascomycota</taxon>
        <taxon>Pezizomycotina</taxon>
        <taxon>Dothideomycetes</taxon>
        <taxon>Dothideomycetidae</taxon>
        <taxon>Mycosphaerellales</taxon>
        <taxon>Teratosphaeriaceae</taxon>
        <taxon>Neohortaea</taxon>
    </lineage>
</organism>
<dbReference type="InterPro" id="IPR037519">
    <property type="entry name" value="LITAF_fam"/>
</dbReference>
<evidence type="ECO:0000256" key="2">
    <source>
        <dbReference type="ARBA" id="ARBA00005975"/>
    </source>
</evidence>
<evidence type="ECO:0000259" key="8">
    <source>
        <dbReference type="PROSITE" id="PS51837"/>
    </source>
</evidence>
<evidence type="ECO:0000256" key="7">
    <source>
        <dbReference type="SAM" id="Phobius"/>
    </source>
</evidence>
<feature type="domain" description="LITAF" evidence="8">
    <location>
        <begin position="87"/>
        <end position="169"/>
    </location>
</feature>
<sequence>MDPTAQPGPEHHNGAPTELEAARSPAMSPPPTYGAAQAIPQPHAEHYGMQYKSDTRPMPSPQMQQVHNGQPYQRQQHPAQYTPHPQQQYNIATPIPNLGMSSMPVDCPNCGQRSLTKVDYQSGNTTHAWALVLCCITGCLCFIPYLMTSMKDVQHRCGSCGCLLATWHKSGNVEVHAHP</sequence>
<dbReference type="PANTHER" id="PTHR23292">
    <property type="entry name" value="LIPOPOLYSACCHARIDE-INDUCED TUMOR NECROSIS FACTOR-ALPHA FACTOR"/>
    <property type="match status" value="1"/>
</dbReference>
<evidence type="ECO:0000256" key="3">
    <source>
        <dbReference type="ARBA" id="ARBA00022723"/>
    </source>
</evidence>
<dbReference type="GeneID" id="54473795"/>
<evidence type="ECO:0000313" key="10">
    <source>
        <dbReference type="Proteomes" id="UP000799767"/>
    </source>
</evidence>
<protein>
    <submittedName>
        <fullName evidence="9">LITAF-like zinc ribbon domain-containing protein</fullName>
    </submittedName>
</protein>
<keyword evidence="4" id="KW-0862">Zinc</keyword>
<accession>A0A6A6Q643</accession>
<keyword evidence="5 7" id="KW-0472">Membrane</keyword>
<dbReference type="AlphaFoldDB" id="A0A6A6Q643"/>
<dbReference type="GO" id="GO:0016020">
    <property type="term" value="C:membrane"/>
    <property type="evidence" value="ECO:0007669"/>
    <property type="project" value="UniProtKB-SubCell"/>
</dbReference>
<dbReference type="PROSITE" id="PS51837">
    <property type="entry name" value="LITAF"/>
    <property type="match status" value="1"/>
</dbReference>
<evidence type="ECO:0000256" key="1">
    <source>
        <dbReference type="ARBA" id="ARBA00004170"/>
    </source>
</evidence>
<feature type="transmembrane region" description="Helical" evidence="7">
    <location>
        <begin position="128"/>
        <end position="146"/>
    </location>
</feature>
<dbReference type="Proteomes" id="UP000799767">
    <property type="component" value="Unassembled WGS sequence"/>
</dbReference>
<gene>
    <name evidence="9" type="ORF">BDY17DRAFT_292291</name>
</gene>
<name>A0A6A6Q643_9PEZI</name>
<dbReference type="SMART" id="SM00714">
    <property type="entry name" value="LITAF"/>
    <property type="match status" value="1"/>
</dbReference>
<dbReference type="EMBL" id="MU001632">
    <property type="protein sequence ID" value="KAF2486877.1"/>
    <property type="molecule type" value="Genomic_DNA"/>
</dbReference>
<evidence type="ECO:0000313" key="9">
    <source>
        <dbReference type="EMBL" id="KAF2486877.1"/>
    </source>
</evidence>
<dbReference type="PANTHER" id="PTHR23292:SF6">
    <property type="entry name" value="FI16602P1-RELATED"/>
    <property type="match status" value="1"/>
</dbReference>
<proteinExistence type="inferred from homology"/>
<keyword evidence="10" id="KW-1185">Reference proteome</keyword>
<dbReference type="OrthoDB" id="5599753at2759"/>
<keyword evidence="7" id="KW-0812">Transmembrane</keyword>
<evidence type="ECO:0000256" key="5">
    <source>
        <dbReference type="ARBA" id="ARBA00023136"/>
    </source>
</evidence>
<reference evidence="9" key="1">
    <citation type="journal article" date="2020" name="Stud. Mycol.">
        <title>101 Dothideomycetes genomes: a test case for predicting lifestyles and emergence of pathogens.</title>
        <authorList>
            <person name="Haridas S."/>
            <person name="Albert R."/>
            <person name="Binder M."/>
            <person name="Bloem J."/>
            <person name="Labutti K."/>
            <person name="Salamov A."/>
            <person name="Andreopoulos B."/>
            <person name="Baker S."/>
            <person name="Barry K."/>
            <person name="Bills G."/>
            <person name="Bluhm B."/>
            <person name="Cannon C."/>
            <person name="Castanera R."/>
            <person name="Culley D."/>
            <person name="Daum C."/>
            <person name="Ezra D."/>
            <person name="Gonzalez J."/>
            <person name="Henrissat B."/>
            <person name="Kuo A."/>
            <person name="Liang C."/>
            <person name="Lipzen A."/>
            <person name="Lutzoni F."/>
            <person name="Magnuson J."/>
            <person name="Mondo S."/>
            <person name="Nolan M."/>
            <person name="Ohm R."/>
            <person name="Pangilinan J."/>
            <person name="Park H.-J."/>
            <person name="Ramirez L."/>
            <person name="Alfaro M."/>
            <person name="Sun H."/>
            <person name="Tritt A."/>
            <person name="Yoshinaga Y."/>
            <person name="Zwiers L.-H."/>
            <person name="Turgeon B."/>
            <person name="Goodwin S."/>
            <person name="Spatafora J."/>
            <person name="Crous P."/>
            <person name="Grigoriev I."/>
        </authorList>
    </citation>
    <scope>NUCLEOTIDE SEQUENCE</scope>
    <source>
        <strain evidence="9">CBS 113389</strain>
    </source>
</reference>
<dbReference type="RefSeq" id="XP_033593446.1">
    <property type="nucleotide sequence ID" value="XM_033732793.1"/>
</dbReference>
<dbReference type="GO" id="GO:0008270">
    <property type="term" value="F:zinc ion binding"/>
    <property type="evidence" value="ECO:0007669"/>
    <property type="project" value="TreeGrafter"/>
</dbReference>
<comment type="similarity">
    <text evidence="2">Belongs to the CDIP1/LITAF family.</text>
</comment>
<evidence type="ECO:0000256" key="4">
    <source>
        <dbReference type="ARBA" id="ARBA00022833"/>
    </source>
</evidence>
<keyword evidence="3" id="KW-0479">Metal-binding</keyword>
<dbReference type="Pfam" id="PF10601">
    <property type="entry name" value="zf-LITAF-like"/>
    <property type="match status" value="1"/>
</dbReference>
<feature type="region of interest" description="Disordered" evidence="6">
    <location>
        <begin position="50"/>
        <end position="80"/>
    </location>
</feature>
<feature type="compositionally biased region" description="Polar residues" evidence="6">
    <location>
        <begin position="61"/>
        <end position="80"/>
    </location>
</feature>
<evidence type="ECO:0000256" key="6">
    <source>
        <dbReference type="SAM" id="MobiDB-lite"/>
    </source>
</evidence>
<dbReference type="InterPro" id="IPR006629">
    <property type="entry name" value="LITAF"/>
</dbReference>
<feature type="region of interest" description="Disordered" evidence="6">
    <location>
        <begin position="1"/>
        <end position="37"/>
    </location>
</feature>
<keyword evidence="7" id="KW-1133">Transmembrane helix</keyword>
<comment type="subcellular location">
    <subcellularLocation>
        <location evidence="1">Membrane</location>
        <topology evidence="1">Peripheral membrane protein</topology>
    </subcellularLocation>
</comment>